<dbReference type="SUPFAM" id="SSF56219">
    <property type="entry name" value="DNase I-like"/>
    <property type="match status" value="1"/>
</dbReference>
<dbReference type="Proteomes" id="UP000887566">
    <property type="component" value="Unplaced"/>
</dbReference>
<dbReference type="PANTHER" id="PTHR23227">
    <property type="entry name" value="BUCENTAUR RELATED"/>
    <property type="match status" value="1"/>
</dbReference>
<evidence type="ECO:0000313" key="2">
    <source>
        <dbReference type="WBParaSite" id="PSAMB.scaffold3960size16241.g23013.t1"/>
    </source>
</evidence>
<dbReference type="InterPro" id="IPR027124">
    <property type="entry name" value="Swc5/CFDP1/2"/>
</dbReference>
<evidence type="ECO:0000313" key="1">
    <source>
        <dbReference type="Proteomes" id="UP000887566"/>
    </source>
</evidence>
<proteinExistence type="predicted"/>
<dbReference type="WBParaSite" id="PSAMB.scaffold3960size16241.g23013.t1">
    <property type="protein sequence ID" value="PSAMB.scaffold3960size16241.g23013.t1"/>
    <property type="gene ID" value="PSAMB.scaffold3960size16241.g23013"/>
</dbReference>
<dbReference type="AlphaFoldDB" id="A0A914WDQ7"/>
<keyword evidence="1" id="KW-1185">Reference proteome</keyword>
<dbReference type="Gene3D" id="3.60.10.10">
    <property type="entry name" value="Endonuclease/exonuclease/phosphatase"/>
    <property type="match status" value="1"/>
</dbReference>
<organism evidence="1 2">
    <name type="scientific">Plectus sambesii</name>
    <dbReference type="NCBI Taxonomy" id="2011161"/>
    <lineage>
        <taxon>Eukaryota</taxon>
        <taxon>Metazoa</taxon>
        <taxon>Ecdysozoa</taxon>
        <taxon>Nematoda</taxon>
        <taxon>Chromadorea</taxon>
        <taxon>Plectida</taxon>
        <taxon>Plectina</taxon>
        <taxon>Plectoidea</taxon>
        <taxon>Plectidae</taxon>
        <taxon>Plectus</taxon>
    </lineage>
</organism>
<sequence>MLTGTITTHIIAVYAPTEVSADDAKDNFYTKLQDTVDTIPKKDLILLAGDFNAHVGASRTGWEMTLGNFGRGDTNNNGLHLLSFATANGLLIGNSLFQHPCKHQITWRAPNGKDTILDTMDKVDEEEQQISNAINACATKLCPNVRQRTQTWISDSSLDLIDQRKQAKLVNFTWYRELSLEICQQLKAE</sequence>
<reference evidence="2" key="1">
    <citation type="submission" date="2022-11" db="UniProtKB">
        <authorList>
            <consortium name="WormBaseParasite"/>
        </authorList>
    </citation>
    <scope>IDENTIFICATION</scope>
</reference>
<dbReference type="InterPro" id="IPR036691">
    <property type="entry name" value="Endo/exonu/phosph_ase_sf"/>
</dbReference>
<accession>A0A914WDQ7</accession>
<protein>
    <submittedName>
        <fullName evidence="2">Endonuclease/exonuclease/phosphatase domain-containing protein</fullName>
    </submittedName>
</protein>
<dbReference type="PANTHER" id="PTHR23227:SF67">
    <property type="entry name" value="CRANIOFACIAL DEVELOPMENT PROTEIN 2-LIKE"/>
    <property type="match status" value="1"/>
</dbReference>
<name>A0A914WDQ7_9BILA</name>